<dbReference type="Proteomes" id="UP001324634">
    <property type="component" value="Chromosome"/>
</dbReference>
<feature type="domain" description="AAA" evidence="1">
    <location>
        <begin position="2"/>
        <end position="178"/>
    </location>
</feature>
<dbReference type="Gene3D" id="3.40.50.300">
    <property type="entry name" value="P-loop containing nucleotide triphosphate hydrolases"/>
    <property type="match status" value="1"/>
</dbReference>
<dbReference type="InterPro" id="IPR050678">
    <property type="entry name" value="DNA_Partitioning_ATPase"/>
</dbReference>
<dbReference type="EMBL" id="CP139487">
    <property type="protein sequence ID" value="WPU65393.1"/>
    <property type="molecule type" value="Genomic_DNA"/>
</dbReference>
<organism evidence="2 3">
    <name type="scientific">Peredibacter starrii</name>
    <dbReference type="NCBI Taxonomy" id="28202"/>
    <lineage>
        <taxon>Bacteria</taxon>
        <taxon>Pseudomonadati</taxon>
        <taxon>Bdellovibrionota</taxon>
        <taxon>Bacteriovoracia</taxon>
        <taxon>Bacteriovoracales</taxon>
        <taxon>Bacteriovoracaceae</taxon>
        <taxon>Peredibacter</taxon>
    </lineage>
</organism>
<keyword evidence="3" id="KW-1185">Reference proteome</keyword>
<accession>A0AAX4HQF8</accession>
<dbReference type="SUPFAM" id="SSF52540">
    <property type="entry name" value="P-loop containing nucleoside triphosphate hydrolases"/>
    <property type="match status" value="1"/>
</dbReference>
<dbReference type="CDD" id="cd02042">
    <property type="entry name" value="ParAB_family"/>
    <property type="match status" value="1"/>
</dbReference>
<sequence length="282" mass="31250">MAKIIAIANQKGGVGKTTTSVNLSACLAAAEKRTLLIDLDPQGNASSCLGVEKETFAKANVYHALINEESFDNCIYKTELPLLDLCPSNNDLVGAELELVHMFARESKLKVALEALHSKYDYIIIDCAPSLNLLTVNAFTAAHTYLVPMQTEYLAMEGLSQLLNTVRLIRASLNPKLTLEGILLTMYDSRNNLCKLVANDLMTHFKDDILKSIIPRNVKLSECTSFGKPIILYDITSKGSEAYLSLAREIILKSEKKPEVANQVKMPLNQQIPKFEDYQVQP</sequence>
<evidence type="ECO:0000313" key="3">
    <source>
        <dbReference type="Proteomes" id="UP001324634"/>
    </source>
</evidence>
<evidence type="ECO:0000313" key="2">
    <source>
        <dbReference type="EMBL" id="WPU65393.1"/>
    </source>
</evidence>
<dbReference type="InterPro" id="IPR025669">
    <property type="entry name" value="AAA_dom"/>
</dbReference>
<gene>
    <name evidence="2" type="ORF">SOO65_01380</name>
</gene>
<protein>
    <submittedName>
        <fullName evidence="2">AAA family ATPase</fullName>
    </submittedName>
</protein>
<reference evidence="2 3" key="1">
    <citation type="submission" date="2023-11" db="EMBL/GenBank/DDBJ databases">
        <title>Peredibacter starrii A3.12.</title>
        <authorList>
            <person name="Mitchell R.J."/>
        </authorList>
    </citation>
    <scope>NUCLEOTIDE SEQUENCE [LARGE SCALE GENOMIC DNA]</scope>
    <source>
        <strain evidence="2 3">A3.12</strain>
    </source>
</reference>
<dbReference type="KEGG" id="psti:SOO65_01380"/>
<dbReference type="FunFam" id="3.40.50.300:FF:000285">
    <property type="entry name" value="Sporulation initiation inhibitor Soj"/>
    <property type="match status" value="1"/>
</dbReference>
<dbReference type="AlphaFoldDB" id="A0AAX4HQF8"/>
<dbReference type="Pfam" id="PF13614">
    <property type="entry name" value="AAA_31"/>
    <property type="match status" value="1"/>
</dbReference>
<dbReference type="RefSeq" id="WP_321395772.1">
    <property type="nucleotide sequence ID" value="NZ_CP139487.1"/>
</dbReference>
<dbReference type="PANTHER" id="PTHR13696">
    <property type="entry name" value="P-LOOP CONTAINING NUCLEOSIDE TRIPHOSPHATE HYDROLASE"/>
    <property type="match status" value="1"/>
</dbReference>
<proteinExistence type="predicted"/>
<dbReference type="InterPro" id="IPR027417">
    <property type="entry name" value="P-loop_NTPase"/>
</dbReference>
<name>A0AAX4HQF8_9BACT</name>
<dbReference type="PANTHER" id="PTHR13696:SF52">
    <property type="entry name" value="PARA FAMILY PROTEIN CT_582"/>
    <property type="match status" value="1"/>
</dbReference>
<evidence type="ECO:0000259" key="1">
    <source>
        <dbReference type="Pfam" id="PF13614"/>
    </source>
</evidence>